<evidence type="ECO:0000313" key="2">
    <source>
        <dbReference type="EMBL" id="BBA32677.1"/>
    </source>
</evidence>
<keyword evidence="1" id="KW-0479">Metal-binding</keyword>
<gene>
    <name evidence="2" type="ORF">sS8_0712</name>
</gene>
<dbReference type="AlphaFoldDB" id="A0A250KM65"/>
<dbReference type="Pfam" id="PF19086">
    <property type="entry name" value="Terpene_syn_C_2"/>
    <property type="match status" value="1"/>
</dbReference>
<keyword evidence="3" id="KW-1185">Reference proteome</keyword>
<organism evidence="2 3">
    <name type="scientific">Methylocaldum marinum</name>
    <dbReference type="NCBI Taxonomy" id="1432792"/>
    <lineage>
        <taxon>Bacteria</taxon>
        <taxon>Pseudomonadati</taxon>
        <taxon>Pseudomonadota</taxon>
        <taxon>Gammaproteobacteria</taxon>
        <taxon>Methylococcales</taxon>
        <taxon>Methylococcaceae</taxon>
        <taxon>Methylocaldum</taxon>
    </lineage>
</organism>
<reference evidence="2 3" key="1">
    <citation type="submission" date="2016-12" db="EMBL/GenBank/DDBJ databases">
        <title>Genome sequencing of Methylocaldum marinum.</title>
        <authorList>
            <person name="Takeuchi M."/>
            <person name="Kamagata Y."/>
            <person name="Hiraoka S."/>
            <person name="Oshima K."/>
            <person name="Hattori M."/>
            <person name="Iwasaki W."/>
        </authorList>
    </citation>
    <scope>NUCLEOTIDE SEQUENCE [LARGE SCALE GENOMIC DNA]</scope>
    <source>
        <strain evidence="2 3">S8</strain>
    </source>
</reference>
<dbReference type="InterPro" id="IPR008949">
    <property type="entry name" value="Isoprenoid_synthase_dom_sf"/>
</dbReference>
<evidence type="ECO:0000313" key="3">
    <source>
        <dbReference type="Proteomes" id="UP000266313"/>
    </source>
</evidence>
<name>A0A250KM65_9GAMM</name>
<dbReference type="SFLD" id="SFLDS00005">
    <property type="entry name" value="Isoprenoid_Synthase_Type_I"/>
    <property type="match status" value="1"/>
</dbReference>
<dbReference type="RefSeq" id="WP_119628426.1">
    <property type="nucleotide sequence ID" value="NZ_AP017928.1"/>
</dbReference>
<dbReference type="Proteomes" id="UP000266313">
    <property type="component" value="Chromosome"/>
</dbReference>
<comment type="cofactor">
    <cofactor evidence="1">
        <name>Mg(2+)</name>
        <dbReference type="ChEBI" id="CHEBI:18420"/>
    </cofactor>
</comment>
<sequence length="330" mass="38259">MNTITPPEFYCPFPSRLNPHAGDANNHTLAWVRRFNLISDEHEWQRLEASKFSWLAARAYPDAPLDGLNIVSDWNTWLFIRDDQCDESGFGRSPDKLNHFHERLTEMLAGLEPDESDRPLTRALHDLCIRLRRIASDDWMCRFNLSVVEYFESSVWEARNRATGVTPDPSTYMTMRPYTGGLYTDIELVDVVEDICLPLHVRKHEILQSLIRMANNVVCWSNDIISFAKEVRHNDVHNLVVTFLHHRNLSLEEAIRQAADLTNKEVRNFIALQERLPTFGAEIDSDVQRFVSVLCSWMRGNLDWSYTSGRYSMAIVGEPSEVEQMRRCTL</sequence>
<dbReference type="EMBL" id="AP017928">
    <property type="protein sequence ID" value="BBA32677.1"/>
    <property type="molecule type" value="Genomic_DNA"/>
</dbReference>
<accession>A0A250KM65</accession>
<dbReference type="KEGG" id="mmai:sS8_0712"/>
<dbReference type="PANTHER" id="PTHR35201:SF4">
    <property type="entry name" value="BETA-PINACENE SYNTHASE-RELATED"/>
    <property type="match status" value="1"/>
</dbReference>
<dbReference type="GO" id="GO:0046872">
    <property type="term" value="F:metal ion binding"/>
    <property type="evidence" value="ECO:0007669"/>
    <property type="project" value="UniProtKB-KW"/>
</dbReference>
<keyword evidence="1" id="KW-0460">Magnesium</keyword>
<keyword evidence="1" id="KW-0456">Lyase</keyword>
<dbReference type="InterPro" id="IPR034686">
    <property type="entry name" value="Terpene_cyclase-like_2"/>
</dbReference>
<proteinExistence type="inferred from homology"/>
<evidence type="ECO:0000256" key="1">
    <source>
        <dbReference type="RuleBase" id="RU366034"/>
    </source>
</evidence>
<comment type="similarity">
    <text evidence="1">Belongs to the terpene synthase family.</text>
</comment>
<dbReference type="OrthoDB" id="2989600at2"/>
<dbReference type="SFLD" id="SFLDG01020">
    <property type="entry name" value="Terpene_Cyclase_Like_2"/>
    <property type="match status" value="1"/>
</dbReference>
<dbReference type="GO" id="GO:0010333">
    <property type="term" value="F:terpene synthase activity"/>
    <property type="evidence" value="ECO:0007669"/>
    <property type="project" value="InterPro"/>
</dbReference>
<dbReference type="Gene3D" id="1.10.600.10">
    <property type="entry name" value="Farnesyl Diphosphate Synthase"/>
    <property type="match status" value="1"/>
</dbReference>
<dbReference type="SUPFAM" id="SSF48576">
    <property type="entry name" value="Terpenoid synthases"/>
    <property type="match status" value="1"/>
</dbReference>
<protein>
    <recommendedName>
        <fullName evidence="1">Terpene synthase</fullName>
        <ecNumber evidence="1">4.2.3.-</ecNumber>
    </recommendedName>
</protein>
<dbReference type="EC" id="4.2.3.-" evidence="1"/>
<dbReference type="PANTHER" id="PTHR35201">
    <property type="entry name" value="TERPENE SYNTHASE"/>
    <property type="match status" value="1"/>
</dbReference>